<protein>
    <submittedName>
        <fullName evidence="4">Bifunctional diguanylate cyclase/phosphodiesterase</fullName>
    </submittedName>
</protein>
<dbReference type="Pfam" id="PF00563">
    <property type="entry name" value="EAL"/>
    <property type="match status" value="1"/>
</dbReference>
<reference evidence="4 5" key="1">
    <citation type="submission" date="2019-08" db="EMBL/GenBank/DDBJ databases">
        <title>Draft genome analysis of Rheinheimera tangshanensis isolated from the roots of fresh rice plants (Oryza sativa).</title>
        <authorList>
            <person name="Yu Q."/>
            <person name="Qi Y."/>
            <person name="Zhang H."/>
            <person name="Pu J."/>
        </authorList>
    </citation>
    <scope>NUCLEOTIDE SEQUENCE [LARGE SCALE GENOMIC DNA]</scope>
    <source>
        <strain evidence="4 5">JA3-B52</strain>
    </source>
</reference>
<feature type="domain" description="GGDEF" evidence="3">
    <location>
        <begin position="221"/>
        <end position="353"/>
    </location>
</feature>
<keyword evidence="1" id="KW-0812">Transmembrane</keyword>
<keyword evidence="1" id="KW-1133">Transmembrane helix</keyword>
<dbReference type="InterPro" id="IPR001633">
    <property type="entry name" value="EAL_dom"/>
</dbReference>
<feature type="transmembrane region" description="Helical" evidence="1">
    <location>
        <begin position="84"/>
        <end position="104"/>
    </location>
</feature>
<dbReference type="SMART" id="SM00267">
    <property type="entry name" value="GGDEF"/>
    <property type="match status" value="1"/>
</dbReference>
<dbReference type="InterPro" id="IPR043128">
    <property type="entry name" value="Rev_trsase/Diguanyl_cyclase"/>
</dbReference>
<dbReference type="Pfam" id="PF00990">
    <property type="entry name" value="GGDEF"/>
    <property type="match status" value="1"/>
</dbReference>
<dbReference type="PROSITE" id="PS50883">
    <property type="entry name" value="EAL"/>
    <property type="match status" value="1"/>
</dbReference>
<dbReference type="InterPro" id="IPR052155">
    <property type="entry name" value="Biofilm_reg_signaling"/>
</dbReference>
<dbReference type="InterPro" id="IPR029787">
    <property type="entry name" value="Nucleotide_cyclase"/>
</dbReference>
<evidence type="ECO:0000313" key="5">
    <source>
        <dbReference type="Proteomes" id="UP000321814"/>
    </source>
</evidence>
<evidence type="ECO:0000313" key="4">
    <source>
        <dbReference type="EMBL" id="TXK77944.1"/>
    </source>
</evidence>
<evidence type="ECO:0000259" key="3">
    <source>
        <dbReference type="PROSITE" id="PS50887"/>
    </source>
</evidence>
<sequence>MIASGTLAFGFLQQANRTEKIFWWVLMNALLLFRLADAIVWTRKVRQGGKGQQKDLLRFSAGAIATALLWCFYCLYFYPGFDLSELTTCIIIVSAMAGGAVNILSGDKTTSIAYSIILLMPFSLLLLLSPEYYQNLLGGLGMFFSLVMVVSALKSADFTLKSIELRHQNNLLLESMEDQVVARTKQIYDLSNLDVLTRLFNRTAFLSHVREIKQSSIQHKKGFSILFVDLDGFKRVNDSIGHSVGDEVLILTAQRIKACCTEAMTLCRWGGDEFLICVPSNNTEVLVRLSCQLVEHISGTMEIRGHRIRISATIGIALYPEHSKDEQELIQLADMAMYHQKSSISQRWSFFDDHLASRMKREIFLRNRLDTALENEEFRLVFHPIVRASDTAVVAFEALLRWQLDGENIAPHEFIGLAEQTGRIRQIGYWVLQKSCLEIRMLTELYGSISVCVNVSVVQFQDLSFASTIEEMIRYYGIEARFLHIEITESVFSGDKENLFFTIKHLQSLGIKVSIDDFGTGYSSLSVMQDLNVNIVKIDKSFIDKLDLNGMTIVAAVMSISANMGYKVVAEGVETAEQAEKLTKAGVHYLQGYLYERPLELHQVSGFIQKNREQMAH</sequence>
<feature type="transmembrane region" description="Helical" evidence="1">
    <location>
        <begin position="21"/>
        <end position="41"/>
    </location>
</feature>
<dbReference type="AlphaFoldDB" id="A0A5C8LNY0"/>
<evidence type="ECO:0000256" key="1">
    <source>
        <dbReference type="SAM" id="Phobius"/>
    </source>
</evidence>
<dbReference type="PANTHER" id="PTHR44757:SF2">
    <property type="entry name" value="BIOFILM ARCHITECTURE MAINTENANCE PROTEIN MBAA"/>
    <property type="match status" value="1"/>
</dbReference>
<dbReference type="CDD" id="cd01948">
    <property type="entry name" value="EAL"/>
    <property type="match status" value="1"/>
</dbReference>
<accession>A0A5C8LNY0</accession>
<proteinExistence type="predicted"/>
<dbReference type="Proteomes" id="UP000321814">
    <property type="component" value="Unassembled WGS sequence"/>
</dbReference>
<comment type="caution">
    <text evidence="4">The sequence shown here is derived from an EMBL/GenBank/DDBJ whole genome shotgun (WGS) entry which is preliminary data.</text>
</comment>
<dbReference type="Gene3D" id="3.20.20.450">
    <property type="entry name" value="EAL domain"/>
    <property type="match status" value="1"/>
</dbReference>
<feature type="transmembrane region" description="Helical" evidence="1">
    <location>
        <begin position="111"/>
        <end position="130"/>
    </location>
</feature>
<dbReference type="SUPFAM" id="SSF141868">
    <property type="entry name" value="EAL domain-like"/>
    <property type="match status" value="1"/>
</dbReference>
<dbReference type="OrthoDB" id="9814202at2"/>
<dbReference type="PANTHER" id="PTHR44757">
    <property type="entry name" value="DIGUANYLATE CYCLASE DGCP"/>
    <property type="match status" value="1"/>
</dbReference>
<dbReference type="SUPFAM" id="SSF55073">
    <property type="entry name" value="Nucleotide cyclase"/>
    <property type="match status" value="1"/>
</dbReference>
<dbReference type="EMBL" id="VRLR01000016">
    <property type="protein sequence ID" value="TXK77944.1"/>
    <property type="molecule type" value="Genomic_DNA"/>
</dbReference>
<organism evidence="4 5">
    <name type="scientific">Rheinheimera tangshanensis</name>
    <dbReference type="NCBI Taxonomy" id="400153"/>
    <lineage>
        <taxon>Bacteria</taxon>
        <taxon>Pseudomonadati</taxon>
        <taxon>Pseudomonadota</taxon>
        <taxon>Gammaproteobacteria</taxon>
        <taxon>Chromatiales</taxon>
        <taxon>Chromatiaceae</taxon>
        <taxon>Rheinheimera</taxon>
    </lineage>
</organism>
<keyword evidence="5" id="KW-1185">Reference proteome</keyword>
<feature type="transmembrane region" description="Helical" evidence="1">
    <location>
        <begin position="136"/>
        <end position="153"/>
    </location>
</feature>
<feature type="transmembrane region" description="Helical" evidence="1">
    <location>
        <begin position="56"/>
        <end position="78"/>
    </location>
</feature>
<dbReference type="Gene3D" id="3.30.70.270">
    <property type="match status" value="1"/>
</dbReference>
<dbReference type="SMART" id="SM00052">
    <property type="entry name" value="EAL"/>
    <property type="match status" value="1"/>
</dbReference>
<dbReference type="PROSITE" id="PS50887">
    <property type="entry name" value="GGDEF"/>
    <property type="match status" value="1"/>
</dbReference>
<keyword evidence="1" id="KW-0472">Membrane</keyword>
<feature type="domain" description="EAL" evidence="2">
    <location>
        <begin position="362"/>
        <end position="612"/>
    </location>
</feature>
<dbReference type="InterPro" id="IPR000160">
    <property type="entry name" value="GGDEF_dom"/>
</dbReference>
<evidence type="ECO:0000259" key="2">
    <source>
        <dbReference type="PROSITE" id="PS50883"/>
    </source>
</evidence>
<dbReference type="NCBIfam" id="TIGR00254">
    <property type="entry name" value="GGDEF"/>
    <property type="match status" value="1"/>
</dbReference>
<dbReference type="CDD" id="cd01949">
    <property type="entry name" value="GGDEF"/>
    <property type="match status" value="1"/>
</dbReference>
<name>A0A5C8LNY0_9GAMM</name>
<dbReference type="InterPro" id="IPR035919">
    <property type="entry name" value="EAL_sf"/>
</dbReference>
<gene>
    <name evidence="4" type="ORF">FU839_17725</name>
</gene>